<comment type="caution">
    <text evidence="2">The sequence shown here is derived from an EMBL/GenBank/DDBJ whole genome shotgun (WGS) entry which is preliminary data.</text>
</comment>
<protein>
    <submittedName>
        <fullName evidence="2">Uncharacterized protein</fullName>
    </submittedName>
</protein>
<name>A0A2T0TRN4_9ACTN</name>
<evidence type="ECO:0000313" key="3">
    <source>
        <dbReference type="Proteomes" id="UP000239210"/>
    </source>
</evidence>
<gene>
    <name evidence="2" type="ORF">LY71_10911</name>
</gene>
<dbReference type="AlphaFoldDB" id="A0A2T0TRN4"/>
<evidence type="ECO:0000256" key="1">
    <source>
        <dbReference type="SAM" id="MobiDB-lite"/>
    </source>
</evidence>
<dbReference type="Proteomes" id="UP000239210">
    <property type="component" value="Unassembled WGS sequence"/>
</dbReference>
<sequence length="56" mass="6306">MDFLVVAASESRLGELERRRLARVDRWATAADHVTRMQARPPADDGGESPEDEDRP</sequence>
<feature type="region of interest" description="Disordered" evidence="1">
    <location>
        <begin position="32"/>
        <end position="56"/>
    </location>
</feature>
<evidence type="ECO:0000313" key="2">
    <source>
        <dbReference type="EMBL" id="PRY48374.1"/>
    </source>
</evidence>
<reference evidence="2 3" key="1">
    <citation type="submission" date="2018-03" db="EMBL/GenBank/DDBJ databases">
        <title>Genomic Encyclopedia of Archaeal and Bacterial Type Strains, Phase II (KMG-II): from individual species to whole genera.</title>
        <authorList>
            <person name="Goeker M."/>
        </authorList>
    </citation>
    <scope>NUCLEOTIDE SEQUENCE [LARGE SCALE GENOMIC DNA]</scope>
    <source>
        <strain evidence="2 3">DSM 45416</strain>
    </source>
</reference>
<dbReference type="EMBL" id="PVTG01000009">
    <property type="protein sequence ID" value="PRY48374.1"/>
    <property type="molecule type" value="Genomic_DNA"/>
</dbReference>
<keyword evidence="3" id="KW-1185">Reference proteome</keyword>
<feature type="compositionally biased region" description="Acidic residues" evidence="1">
    <location>
        <begin position="45"/>
        <end position="56"/>
    </location>
</feature>
<organism evidence="2 3">
    <name type="scientific">Geodermatophilus tzadiensis</name>
    <dbReference type="NCBI Taxonomy" id="1137988"/>
    <lineage>
        <taxon>Bacteria</taxon>
        <taxon>Bacillati</taxon>
        <taxon>Actinomycetota</taxon>
        <taxon>Actinomycetes</taxon>
        <taxon>Geodermatophilales</taxon>
        <taxon>Geodermatophilaceae</taxon>
        <taxon>Geodermatophilus</taxon>
    </lineage>
</organism>
<proteinExistence type="predicted"/>
<accession>A0A2T0TRN4</accession>